<dbReference type="FunFam" id="3.30.70.1150:FF:000001">
    <property type="entry name" value="Acetolactate synthase small subunit"/>
    <property type="match status" value="1"/>
</dbReference>
<dbReference type="SUPFAM" id="SSF55021">
    <property type="entry name" value="ACT-like"/>
    <property type="match status" value="4"/>
</dbReference>
<dbReference type="NCBIfam" id="TIGR00119">
    <property type="entry name" value="acolac_sm"/>
    <property type="match status" value="2"/>
</dbReference>
<feature type="region of interest" description="Disordered" evidence="6">
    <location>
        <begin position="47"/>
        <end position="71"/>
    </location>
</feature>
<dbReference type="PANTHER" id="PTHR30239">
    <property type="entry name" value="ACETOLACTATE SYNTHASE SMALL SUBUNIT"/>
    <property type="match status" value="1"/>
</dbReference>
<dbReference type="GO" id="GO:0003984">
    <property type="term" value="F:acetolactate synthase activity"/>
    <property type="evidence" value="ECO:0007669"/>
    <property type="project" value="TreeGrafter"/>
</dbReference>
<comment type="similarity">
    <text evidence="3">Belongs to the acetolactate synthase small subunit family.</text>
</comment>
<evidence type="ECO:0000259" key="7">
    <source>
        <dbReference type="PROSITE" id="PS51671"/>
    </source>
</evidence>
<dbReference type="InterPro" id="IPR004789">
    <property type="entry name" value="Acetalactate_synth_ssu"/>
</dbReference>
<dbReference type="Gene3D" id="3.30.70.260">
    <property type="match status" value="2"/>
</dbReference>
<keyword evidence="5" id="KW-0100">Branched-chain amino acid biosynthesis</keyword>
<evidence type="ECO:0000256" key="5">
    <source>
        <dbReference type="ARBA" id="ARBA00023304"/>
    </source>
</evidence>
<accession>A0A5B8MSM4</accession>
<dbReference type="Pfam" id="PF10369">
    <property type="entry name" value="ALS_ss_C"/>
    <property type="match status" value="2"/>
</dbReference>
<evidence type="ECO:0000256" key="4">
    <source>
        <dbReference type="ARBA" id="ARBA00022605"/>
    </source>
</evidence>
<dbReference type="GO" id="GO:0009097">
    <property type="term" value="P:isoleucine biosynthetic process"/>
    <property type="evidence" value="ECO:0007669"/>
    <property type="project" value="UniProtKB-UniPathway"/>
</dbReference>
<comment type="pathway">
    <text evidence="1">Amino-acid biosynthesis; L-isoleucine biosynthesis; L-isoleucine from 2-oxobutanoate: step 1/4.</text>
</comment>
<dbReference type="InterPro" id="IPR045865">
    <property type="entry name" value="ACT-like_dom_sf"/>
</dbReference>
<dbReference type="GO" id="GO:1990610">
    <property type="term" value="F:acetolactate synthase regulator activity"/>
    <property type="evidence" value="ECO:0007669"/>
    <property type="project" value="InterPro"/>
</dbReference>
<dbReference type="AlphaFoldDB" id="A0A5B8MSM4"/>
<sequence>MKTAEGRCVVGGGRGARGVCLGRRRGLGNRSGRSHVWSRAPQHVRGRLGNLGETPMGARPQDSTDVESGLDSMDERGGDVYLVERVPLSEGVKKHTLLIFVGDESGIINRVSGVFSRRGFNIESLAVGLNVDKALFTVVVNCTTRAMNNLVKQISKLVKVKYVQDVTSLERLERELLLIKVRASSSSEKNEILQTAEIFRAKVVDLSAGSVILSAAGDPGKTEALQLALNRFGVMEVARTGKIALKRGMKTIQDSPAEEKARKKKKKLKKKLGGSGVEGQDTSEWEDPEESDGRAAEVDLVEEDKGGDVYMLDEDVSRGVWEVGYLPNESESSVEAELEEEGMERHTVSLLVQDIPGVLQEVTSMFARRGYNIQSLAVGHAAREGLSRISLVVPGTESSIDNLCKQLLKLVHCVKVQDLTHMPYVSRELMLIKCKCSVKQRREILDLTEIFRSKICDISEGSITIEIEGSLDKMSAFQKMLKPYDILEVARTGRIALGRESGVDTKLLARQETKQQNY</sequence>
<evidence type="ECO:0000256" key="2">
    <source>
        <dbReference type="ARBA" id="ARBA00005025"/>
    </source>
</evidence>
<evidence type="ECO:0000313" key="9">
    <source>
        <dbReference type="Proteomes" id="UP000316726"/>
    </source>
</evidence>
<keyword evidence="9" id="KW-1185">Reference proteome</keyword>
<protein>
    <submittedName>
        <fullName evidence="8">Acetolactate synthase</fullName>
    </submittedName>
</protein>
<feature type="compositionally biased region" description="Basic residues" evidence="6">
    <location>
        <begin position="262"/>
        <end position="272"/>
    </location>
</feature>
<comment type="pathway">
    <text evidence="2">Amino-acid biosynthesis; L-valine biosynthesis; L-valine from pyruvate: step 1/4.</text>
</comment>
<dbReference type="Gene3D" id="3.30.70.1150">
    <property type="entry name" value="ACT-like. Chain A, domain 2"/>
    <property type="match status" value="2"/>
</dbReference>
<dbReference type="UniPathway" id="UPA00049">
    <property type="reaction ID" value="UER00059"/>
</dbReference>
<feature type="compositionally biased region" description="Acidic residues" evidence="6">
    <location>
        <begin position="281"/>
        <end position="290"/>
    </location>
</feature>
<dbReference type="InterPro" id="IPR054480">
    <property type="entry name" value="AHAS_small-like_ACT"/>
</dbReference>
<name>A0A5B8MSM4_9CHLO</name>
<dbReference type="OrthoDB" id="2013116at2759"/>
<reference evidence="8 9" key="1">
    <citation type="submission" date="2018-07" db="EMBL/GenBank/DDBJ databases">
        <title>The complete nuclear genome of the prasinophyte Chloropicon primus (CCMP1205).</title>
        <authorList>
            <person name="Pombert J.-F."/>
            <person name="Otis C."/>
            <person name="Turmel M."/>
            <person name="Lemieux C."/>
        </authorList>
    </citation>
    <scope>NUCLEOTIDE SEQUENCE [LARGE SCALE GENOMIC DNA]</scope>
    <source>
        <strain evidence="8 9">CCMP1205</strain>
    </source>
</reference>
<evidence type="ECO:0000256" key="1">
    <source>
        <dbReference type="ARBA" id="ARBA00004974"/>
    </source>
</evidence>
<keyword evidence="4" id="KW-0028">Amino-acid biosynthesis</keyword>
<dbReference type="EMBL" id="CP031043">
    <property type="protein sequence ID" value="QDZ23513.1"/>
    <property type="molecule type" value="Genomic_DNA"/>
</dbReference>
<feature type="region of interest" description="Disordered" evidence="6">
    <location>
        <begin position="248"/>
        <end position="300"/>
    </location>
</feature>
<dbReference type="STRING" id="1764295.A0A5B8MSM4"/>
<dbReference type="NCBIfam" id="NF008864">
    <property type="entry name" value="PRK11895.1"/>
    <property type="match status" value="2"/>
</dbReference>
<dbReference type="InterPro" id="IPR002912">
    <property type="entry name" value="ACT_dom"/>
</dbReference>
<dbReference type="Proteomes" id="UP000316726">
    <property type="component" value="Chromosome 10"/>
</dbReference>
<proteinExistence type="inferred from homology"/>
<dbReference type="GO" id="GO:0005829">
    <property type="term" value="C:cytosol"/>
    <property type="evidence" value="ECO:0007669"/>
    <property type="project" value="TreeGrafter"/>
</dbReference>
<feature type="domain" description="ACT" evidence="7">
    <location>
        <begin position="347"/>
        <end position="421"/>
    </location>
</feature>
<dbReference type="CDD" id="cd04878">
    <property type="entry name" value="ACT_AHAS"/>
    <property type="match status" value="2"/>
</dbReference>
<evidence type="ECO:0000256" key="6">
    <source>
        <dbReference type="SAM" id="MobiDB-lite"/>
    </source>
</evidence>
<dbReference type="PROSITE" id="PS51671">
    <property type="entry name" value="ACT"/>
    <property type="match status" value="2"/>
</dbReference>
<evidence type="ECO:0000256" key="3">
    <source>
        <dbReference type="ARBA" id="ARBA00006341"/>
    </source>
</evidence>
<dbReference type="Pfam" id="PF22629">
    <property type="entry name" value="ACT_AHAS_ss"/>
    <property type="match status" value="2"/>
</dbReference>
<dbReference type="UniPathway" id="UPA00047">
    <property type="reaction ID" value="UER00055"/>
</dbReference>
<dbReference type="InterPro" id="IPR019455">
    <property type="entry name" value="Acetolactate_synth_ssu_C"/>
</dbReference>
<dbReference type="InterPro" id="IPR039557">
    <property type="entry name" value="AHAS_ACT"/>
</dbReference>
<feature type="compositionally biased region" description="Basic and acidic residues" evidence="6">
    <location>
        <begin position="291"/>
        <end position="300"/>
    </location>
</feature>
<dbReference type="PANTHER" id="PTHR30239:SF17">
    <property type="entry name" value="ACT DOMAIN-CONTAINING PROTEIN"/>
    <property type="match status" value="1"/>
</dbReference>
<feature type="domain" description="ACT" evidence="7">
    <location>
        <begin position="96"/>
        <end position="168"/>
    </location>
</feature>
<dbReference type="InterPro" id="IPR027271">
    <property type="entry name" value="Acetolactate_synth/TF_NikR_C"/>
</dbReference>
<dbReference type="GO" id="GO:0009099">
    <property type="term" value="P:L-valine biosynthetic process"/>
    <property type="evidence" value="ECO:0007669"/>
    <property type="project" value="UniProtKB-UniPathway"/>
</dbReference>
<evidence type="ECO:0000313" key="8">
    <source>
        <dbReference type="EMBL" id="QDZ23513.1"/>
    </source>
</evidence>
<gene>
    <name evidence="8" type="ORF">A3770_10p60310</name>
</gene>
<organism evidence="8 9">
    <name type="scientific">Chloropicon primus</name>
    <dbReference type="NCBI Taxonomy" id="1764295"/>
    <lineage>
        <taxon>Eukaryota</taxon>
        <taxon>Viridiplantae</taxon>
        <taxon>Chlorophyta</taxon>
        <taxon>Chloropicophyceae</taxon>
        <taxon>Chloropicales</taxon>
        <taxon>Chloropicaceae</taxon>
        <taxon>Chloropicon</taxon>
    </lineage>
</organism>